<organism evidence="2 3">
    <name type="scientific">Fragilariopsis cylindrus CCMP1102</name>
    <dbReference type="NCBI Taxonomy" id="635003"/>
    <lineage>
        <taxon>Eukaryota</taxon>
        <taxon>Sar</taxon>
        <taxon>Stramenopiles</taxon>
        <taxon>Ochrophyta</taxon>
        <taxon>Bacillariophyta</taxon>
        <taxon>Bacillariophyceae</taxon>
        <taxon>Bacillariophycidae</taxon>
        <taxon>Bacillariales</taxon>
        <taxon>Bacillariaceae</taxon>
        <taxon>Fragilariopsis</taxon>
    </lineage>
</organism>
<reference evidence="2 3" key="1">
    <citation type="submission" date="2016-09" db="EMBL/GenBank/DDBJ databases">
        <title>Extensive genetic diversity and differential bi-allelic expression allows diatom success in the polar Southern Ocean.</title>
        <authorList>
            <consortium name="DOE Joint Genome Institute"/>
            <person name="Mock T."/>
            <person name="Otillar R.P."/>
            <person name="Strauss J."/>
            <person name="Dupont C."/>
            <person name="Frickenhaus S."/>
            <person name="Maumus F."/>
            <person name="Mcmullan M."/>
            <person name="Sanges R."/>
            <person name="Schmutz J."/>
            <person name="Toseland A."/>
            <person name="Valas R."/>
            <person name="Veluchamy A."/>
            <person name="Ward B.J."/>
            <person name="Allen A."/>
            <person name="Barry K."/>
            <person name="Falciatore A."/>
            <person name="Ferrante M."/>
            <person name="Fortunato A.E."/>
            <person name="Gloeckner G."/>
            <person name="Gruber A."/>
            <person name="Hipkin R."/>
            <person name="Janech M."/>
            <person name="Kroth P."/>
            <person name="Leese F."/>
            <person name="Lindquist E."/>
            <person name="Lyon B.R."/>
            <person name="Martin J."/>
            <person name="Mayer C."/>
            <person name="Parker M."/>
            <person name="Quesneville H."/>
            <person name="Raymond J."/>
            <person name="Uhlig C."/>
            <person name="Valentin K.U."/>
            <person name="Worden A.Z."/>
            <person name="Armbrust E.V."/>
            <person name="Bowler C."/>
            <person name="Green B."/>
            <person name="Moulton V."/>
            <person name="Van Oosterhout C."/>
            <person name="Grigoriev I."/>
        </authorList>
    </citation>
    <scope>NUCLEOTIDE SEQUENCE [LARGE SCALE GENOMIC DNA]</scope>
    <source>
        <strain evidence="2 3">CCMP1102</strain>
    </source>
</reference>
<dbReference type="EMBL" id="KV784365">
    <property type="protein sequence ID" value="OEU12244.1"/>
    <property type="molecule type" value="Genomic_DNA"/>
</dbReference>
<accession>A0A1E7F294</accession>
<keyword evidence="1" id="KW-0175">Coiled coil</keyword>
<name>A0A1E7F294_9STRA</name>
<gene>
    <name evidence="2" type="ORF">FRACYDRAFT_244504</name>
</gene>
<keyword evidence="3" id="KW-1185">Reference proteome</keyword>
<dbReference type="AlphaFoldDB" id="A0A1E7F294"/>
<dbReference type="Proteomes" id="UP000095751">
    <property type="component" value="Unassembled WGS sequence"/>
</dbReference>
<dbReference type="InParanoid" id="A0A1E7F294"/>
<evidence type="ECO:0000256" key="1">
    <source>
        <dbReference type="SAM" id="Coils"/>
    </source>
</evidence>
<evidence type="ECO:0000313" key="3">
    <source>
        <dbReference type="Proteomes" id="UP000095751"/>
    </source>
</evidence>
<sequence>MANNGPPYPIVAEHLGGLTVPTSLKHQELLALTQRAVESRTDTLGANEDFLEATTNLDVAQDELVDLQAKVVLLREEVTNTAFLDFAMRGANEEAEAALGPAQEVFALAHNYTIAQTDLALQHADAANWVHHTNTAGPLELYSSSQQFLVDYIKYPDPCTRSVRAGRVGLHNGNHRVGPIVTRLRDNGFISIEGNGNNRVSGLDPEFGNTLALTPRFVVNAADLVESSDDEAN</sequence>
<dbReference type="KEGG" id="fcy:FRACYDRAFT_244504"/>
<evidence type="ECO:0000313" key="2">
    <source>
        <dbReference type="EMBL" id="OEU12244.1"/>
    </source>
</evidence>
<protein>
    <submittedName>
        <fullName evidence="2">Uncharacterized protein</fullName>
    </submittedName>
</protein>
<feature type="coiled-coil region" evidence="1">
    <location>
        <begin position="50"/>
        <end position="77"/>
    </location>
</feature>
<proteinExistence type="predicted"/>